<dbReference type="InterPro" id="IPR000595">
    <property type="entry name" value="cNMP-bd_dom"/>
</dbReference>
<evidence type="ECO:0000256" key="1">
    <source>
        <dbReference type="SAM" id="Coils"/>
    </source>
</evidence>
<evidence type="ECO:0000313" key="3">
    <source>
        <dbReference type="EMBL" id="MDG0815904.1"/>
    </source>
</evidence>
<dbReference type="SMART" id="SM00100">
    <property type="entry name" value="cNMP"/>
    <property type="match status" value="1"/>
</dbReference>
<name>A0ABT6DHC3_9BACT</name>
<dbReference type="SUPFAM" id="SSF51206">
    <property type="entry name" value="cAMP-binding domain-like"/>
    <property type="match status" value="1"/>
</dbReference>
<feature type="coiled-coil region" evidence="1">
    <location>
        <begin position="104"/>
        <end position="131"/>
    </location>
</feature>
<dbReference type="PANTHER" id="PTHR45689">
    <property type="entry name" value="I[[H]] CHANNEL, ISOFORM E"/>
    <property type="match status" value="1"/>
</dbReference>
<dbReference type="PROSITE" id="PS50042">
    <property type="entry name" value="CNMP_BINDING_3"/>
    <property type="match status" value="1"/>
</dbReference>
<organism evidence="3 4">
    <name type="scientific">Bdellovibrio svalbardensis</name>
    <dbReference type="NCBI Taxonomy" id="2972972"/>
    <lineage>
        <taxon>Bacteria</taxon>
        <taxon>Pseudomonadati</taxon>
        <taxon>Bdellovibrionota</taxon>
        <taxon>Bdellovibrionia</taxon>
        <taxon>Bdellovibrionales</taxon>
        <taxon>Pseudobdellovibrionaceae</taxon>
        <taxon>Bdellovibrio</taxon>
    </lineage>
</organism>
<sequence length="133" mass="14713">MSADAIVKETYAAGDYIFFEGDIERHFYIVESGVVSICTMNRQGQAVVLGQVRDGESFGEFALLENKPRSASAVAATEVTLVRVSEEGFQQLLEELPVWANCMLKSFAERLKNTTAALKEAEDSIRKLENQST</sequence>
<dbReference type="Pfam" id="PF00027">
    <property type="entry name" value="cNMP_binding"/>
    <property type="match status" value="1"/>
</dbReference>
<accession>A0ABT6DHC3</accession>
<dbReference type="EMBL" id="JANRMI010000002">
    <property type="protein sequence ID" value="MDG0815904.1"/>
    <property type="molecule type" value="Genomic_DNA"/>
</dbReference>
<dbReference type="InterPro" id="IPR018488">
    <property type="entry name" value="cNMP-bd_CS"/>
</dbReference>
<evidence type="ECO:0000259" key="2">
    <source>
        <dbReference type="PROSITE" id="PS50042"/>
    </source>
</evidence>
<feature type="domain" description="Cyclic nucleotide-binding" evidence="2">
    <location>
        <begin position="1"/>
        <end position="110"/>
    </location>
</feature>
<dbReference type="PROSITE" id="PS00889">
    <property type="entry name" value="CNMP_BINDING_2"/>
    <property type="match status" value="1"/>
</dbReference>
<gene>
    <name evidence="3" type="ORF">NWE73_05995</name>
</gene>
<dbReference type="Proteomes" id="UP001152321">
    <property type="component" value="Unassembled WGS sequence"/>
</dbReference>
<dbReference type="InterPro" id="IPR014710">
    <property type="entry name" value="RmlC-like_jellyroll"/>
</dbReference>
<dbReference type="CDD" id="cd00038">
    <property type="entry name" value="CAP_ED"/>
    <property type="match status" value="1"/>
</dbReference>
<keyword evidence="4" id="KW-1185">Reference proteome</keyword>
<evidence type="ECO:0000313" key="4">
    <source>
        <dbReference type="Proteomes" id="UP001152321"/>
    </source>
</evidence>
<comment type="caution">
    <text evidence="3">The sequence shown here is derived from an EMBL/GenBank/DDBJ whole genome shotgun (WGS) entry which is preliminary data.</text>
</comment>
<dbReference type="InterPro" id="IPR018490">
    <property type="entry name" value="cNMP-bd_dom_sf"/>
</dbReference>
<dbReference type="Gene3D" id="2.60.120.10">
    <property type="entry name" value="Jelly Rolls"/>
    <property type="match status" value="1"/>
</dbReference>
<keyword evidence="1" id="KW-0175">Coiled coil</keyword>
<proteinExistence type="predicted"/>
<dbReference type="PRINTS" id="PR00103">
    <property type="entry name" value="CAMPKINASE"/>
</dbReference>
<protein>
    <submittedName>
        <fullName evidence="3">Cyclic nucleotide-binding domain-containing protein</fullName>
    </submittedName>
</protein>
<reference evidence="3" key="1">
    <citation type="submission" date="2022-08" db="EMBL/GenBank/DDBJ databases">
        <title>Novel Bdellovibrio Species Isolated from Svalbard: Designation Bdellovibrio svalbardensis.</title>
        <authorList>
            <person name="Mitchell R.J."/>
            <person name="Choi S.Y."/>
        </authorList>
    </citation>
    <scope>NUCLEOTIDE SEQUENCE</scope>
    <source>
        <strain evidence="3">PAP01</strain>
    </source>
</reference>
<dbReference type="InterPro" id="IPR051413">
    <property type="entry name" value="K/Na_HCN_channel"/>
</dbReference>
<dbReference type="RefSeq" id="WP_277577383.1">
    <property type="nucleotide sequence ID" value="NZ_JANRMI010000002.1"/>
</dbReference>
<dbReference type="PANTHER" id="PTHR45689:SF5">
    <property type="entry name" value="I[[H]] CHANNEL, ISOFORM E"/>
    <property type="match status" value="1"/>
</dbReference>